<feature type="compositionally biased region" description="Polar residues" evidence="1">
    <location>
        <begin position="1020"/>
        <end position="1031"/>
    </location>
</feature>
<feature type="compositionally biased region" description="Low complexity" evidence="1">
    <location>
        <begin position="1102"/>
        <end position="1118"/>
    </location>
</feature>
<dbReference type="AlphaFoldDB" id="A0A086T3M6"/>
<dbReference type="InterPro" id="IPR002108">
    <property type="entry name" value="ADF-H"/>
</dbReference>
<organism evidence="3 4">
    <name type="scientific">Hapsidospora chrysogenum (strain ATCC 11550 / CBS 779.69 / DSM 880 / IAM 14645 / JCM 23072 / IMI 49137)</name>
    <name type="common">Acremonium chrysogenum</name>
    <dbReference type="NCBI Taxonomy" id="857340"/>
    <lineage>
        <taxon>Eukaryota</taxon>
        <taxon>Fungi</taxon>
        <taxon>Dikarya</taxon>
        <taxon>Ascomycota</taxon>
        <taxon>Pezizomycotina</taxon>
        <taxon>Sordariomycetes</taxon>
        <taxon>Hypocreomycetidae</taxon>
        <taxon>Hypocreales</taxon>
        <taxon>Bionectriaceae</taxon>
        <taxon>Hapsidospora</taxon>
    </lineage>
</organism>
<feature type="compositionally biased region" description="Basic and acidic residues" evidence="1">
    <location>
        <begin position="579"/>
        <end position="589"/>
    </location>
</feature>
<dbReference type="GO" id="GO:0003779">
    <property type="term" value="F:actin binding"/>
    <property type="evidence" value="ECO:0007669"/>
    <property type="project" value="InterPro"/>
</dbReference>
<dbReference type="HOGENOM" id="CLU_004392_0_0_1"/>
<feature type="compositionally biased region" description="Basic and acidic residues" evidence="1">
    <location>
        <begin position="165"/>
        <end position="181"/>
    </location>
</feature>
<feature type="compositionally biased region" description="Gly residues" evidence="1">
    <location>
        <begin position="919"/>
        <end position="930"/>
    </location>
</feature>
<feature type="compositionally biased region" description="Polar residues" evidence="1">
    <location>
        <begin position="779"/>
        <end position="789"/>
    </location>
</feature>
<dbReference type="Gene3D" id="3.40.20.10">
    <property type="entry name" value="Severin"/>
    <property type="match status" value="1"/>
</dbReference>
<feature type="compositionally biased region" description="Basic and acidic residues" evidence="1">
    <location>
        <begin position="659"/>
        <end position="672"/>
    </location>
</feature>
<feature type="compositionally biased region" description="Basic and acidic residues" evidence="1">
    <location>
        <begin position="535"/>
        <end position="557"/>
    </location>
</feature>
<feature type="compositionally biased region" description="Polar residues" evidence="1">
    <location>
        <begin position="199"/>
        <end position="213"/>
    </location>
</feature>
<feature type="domain" description="ADF-H" evidence="2">
    <location>
        <begin position="25"/>
        <end position="122"/>
    </location>
</feature>
<proteinExistence type="predicted"/>
<feature type="compositionally biased region" description="Low complexity" evidence="1">
    <location>
        <begin position="737"/>
        <end position="749"/>
    </location>
</feature>
<feature type="compositionally biased region" description="Low complexity" evidence="1">
    <location>
        <begin position="833"/>
        <end position="853"/>
    </location>
</feature>
<comment type="caution">
    <text evidence="3">The sequence shown here is derived from an EMBL/GenBank/DDBJ whole genome shotgun (WGS) entry which is preliminary data.</text>
</comment>
<dbReference type="SUPFAM" id="SSF55753">
    <property type="entry name" value="Actin depolymerizing proteins"/>
    <property type="match status" value="1"/>
</dbReference>
<dbReference type="CDD" id="cd11282">
    <property type="entry name" value="ADF_coactosin_like"/>
    <property type="match status" value="1"/>
</dbReference>
<dbReference type="InterPro" id="IPR029006">
    <property type="entry name" value="ADF-H/Gelsolin-like_dom_sf"/>
</dbReference>
<sequence length="1271" mass="134804">MSLNGLDNPKVGAAYVAAVGEPGGWFLLKYASRDEVEVLGTGNGGIIEMRKTIAEYDETNPLYGFLKYRRRNVLIKYLPEDCSRLIQARVAVHFNAVSERFSPYDSQFDMTAPDDLRDSRLSAACSLHAATGSNSSSGSLRRKHLMEIAEEDEEDQQQPAKRQSLIKDGEKKAAAAADADRPQTATEPVTLNAELAASPENTKFSAPTTSEVPTFTGADDFSTADTGRRLSSQSSRPEVYSSYSSYTYKPKVKLGPRPSLETSARPQTAGNFRPVSSIPAGFKLFGKGAPGGGSTSTSKKSSSSSGRKDSVGSGNTEISFAATTATLAIPEEHFVKTQLESARPATSSGVSTKSGMTMSSRTAMTPEKARLKKAMQLREKKKKKAASNTPPVPAVPATTTNGDTTGEEESHDKTSEKTDDAEEIQQKTEEEAVEKRIPMVKADSGIAIDASPASTKGGDVLSDRTQSDSQPASPVMASSEAEQSTKASSVSESTEQTVEAPESKADEQVSSNGSTPKPTIADQDQKSASTVEATQEGRDETSASTREEPEAPAEQKEPVAMPVPDIPALTAPDSMPSSEDNKPETREIPEIQTDAPATTTDNNENLSEARGSDNAQANTTPDTPSVTTTERKTAEDNPQITPSAAAAAPAAAAPTTDCSDEKKRRKAVEPIRTDLAAAHRRPTSQSDLNFSDNESLLEELQSATVQEAKPMLVSKTPRTPNFPGHHHQNHQNHHHLPPAMSSSPSRSPVAGGGGGPAKPHVVRTVSNPVRGNLVAPPSDVSQSSARSLSQGAAYLHHITQQRNADAAAAANLAKRTNMGSGISQRIKALEMLSASSAEASAGSAPPAGSRPSSTFFSVKKDRVPSRSPSVADRANSLSRDARPLTAQSTRESSPETLRLDRDRSGSISSRLSMFEPAGGSPGGGGGGGAPRGRPETISVTAKIIRSPTSQSRNRGASDQPLELKQSPLLVDHQHGGTTPATPEVIEPQAEDRRTSDLGDTSSRRSSFSIVRDFIKEGRKSLSSPSTDNLTFGNPGRSPTHPAPAHQNSSSSSLTGRLNRLSLSGSSKDKDRDGMSILSDDGDDAKSSASDKRKSRAGRFMRRLSSLSGSSRSKISSPPGGTPTVTEEKFPDTLPPTTTSTTTTTTTTTTTPATSEGPGIAAYMGDVNVQFPDTLLWKRRNMYLDTQGFVVLSALPQTSQGQQQQRTTGVKRYHLGDFRTPYAPDVEVQELPNSVVLDLMEGSAVQVACEDRAGQMNVLQILRDAHAAYAGQ</sequence>
<evidence type="ECO:0000313" key="4">
    <source>
        <dbReference type="Proteomes" id="UP000029964"/>
    </source>
</evidence>
<dbReference type="Pfam" id="PF00241">
    <property type="entry name" value="Cofilin_ADF"/>
    <property type="match status" value="1"/>
</dbReference>
<feature type="compositionally biased region" description="Polar residues" evidence="1">
    <location>
        <begin position="338"/>
        <end position="363"/>
    </location>
</feature>
<feature type="compositionally biased region" description="Low complexity" evidence="1">
    <location>
        <begin position="395"/>
        <end position="404"/>
    </location>
</feature>
<feature type="compositionally biased region" description="Basic residues" evidence="1">
    <location>
        <begin position="370"/>
        <end position="385"/>
    </location>
</feature>
<keyword evidence="4" id="KW-1185">Reference proteome</keyword>
<dbReference type="EMBL" id="JPKY01000058">
    <property type="protein sequence ID" value="KFH43958.1"/>
    <property type="molecule type" value="Genomic_DNA"/>
</dbReference>
<evidence type="ECO:0000313" key="3">
    <source>
        <dbReference type="EMBL" id="KFH43958.1"/>
    </source>
</evidence>
<feature type="compositionally biased region" description="Polar residues" evidence="1">
    <location>
        <begin position="683"/>
        <end position="694"/>
    </location>
</feature>
<feature type="compositionally biased region" description="Polar residues" evidence="1">
    <location>
        <begin position="595"/>
        <end position="606"/>
    </location>
</feature>
<feature type="region of interest" description="Disordered" evidence="1">
    <location>
        <begin position="150"/>
        <end position="315"/>
    </location>
</feature>
<name>A0A086T3M6_HAPC1</name>
<accession>A0A086T3M6</accession>
<feature type="region of interest" description="Disordered" evidence="1">
    <location>
        <begin position="337"/>
        <end position="789"/>
    </location>
</feature>
<feature type="compositionally biased region" description="Low complexity" evidence="1">
    <location>
        <begin position="1134"/>
        <end position="1153"/>
    </location>
</feature>
<feature type="compositionally biased region" description="Low complexity" evidence="1">
    <location>
        <begin position="488"/>
        <end position="499"/>
    </location>
</feature>
<dbReference type="OrthoDB" id="74412at2759"/>
<feature type="compositionally biased region" description="Polar residues" evidence="1">
    <location>
        <begin position="946"/>
        <end position="956"/>
    </location>
</feature>
<protein>
    <recommendedName>
        <fullName evidence="2">ADF-H domain-containing protein</fullName>
    </recommendedName>
</protein>
<feature type="compositionally biased region" description="Low complexity" evidence="1">
    <location>
        <begin position="1047"/>
        <end position="1065"/>
    </location>
</feature>
<feature type="compositionally biased region" description="Polar residues" evidence="1">
    <location>
        <begin position="885"/>
        <end position="895"/>
    </location>
</feature>
<feature type="compositionally biased region" description="Polar residues" evidence="1">
    <location>
        <begin position="508"/>
        <end position="517"/>
    </location>
</feature>
<gene>
    <name evidence="3" type="ORF">ACRE_052730</name>
</gene>
<reference evidence="4" key="1">
    <citation type="journal article" date="2014" name="Genome Announc.">
        <title>Genome sequence and annotation of Acremonium chrysogenum, producer of the beta-lactam antibiotic cephalosporin C.</title>
        <authorList>
            <person name="Terfehr D."/>
            <person name="Dahlmann T.A."/>
            <person name="Specht T."/>
            <person name="Zadra I."/>
            <person name="Kuernsteiner H."/>
            <person name="Kueck U."/>
        </authorList>
    </citation>
    <scope>NUCLEOTIDE SEQUENCE [LARGE SCALE GENOMIC DNA]</scope>
    <source>
        <strain evidence="4">ATCC 11550 / CBS 779.69 / DSM 880 / IAM 14645 / JCM 23072 / IMI 49137</strain>
    </source>
</reference>
<feature type="compositionally biased region" description="Basic residues" evidence="1">
    <location>
        <begin position="724"/>
        <end position="736"/>
    </location>
</feature>
<dbReference type="STRING" id="857340.A0A086T3M6"/>
<feature type="compositionally biased region" description="Low complexity" evidence="1">
    <location>
        <begin position="295"/>
        <end position="305"/>
    </location>
</feature>
<feature type="compositionally biased region" description="Basic residues" evidence="1">
    <location>
        <begin position="1092"/>
        <end position="1101"/>
    </location>
</feature>
<dbReference type="Proteomes" id="UP000029964">
    <property type="component" value="Unassembled WGS sequence"/>
</dbReference>
<feature type="compositionally biased region" description="Low complexity" evidence="1">
    <location>
        <begin position="619"/>
        <end position="628"/>
    </location>
</feature>
<feature type="compositionally biased region" description="Low complexity" evidence="1">
    <location>
        <begin position="644"/>
        <end position="654"/>
    </location>
</feature>
<feature type="compositionally biased region" description="Polar residues" evidence="1">
    <location>
        <begin position="260"/>
        <end position="270"/>
    </location>
</feature>
<evidence type="ECO:0000256" key="1">
    <source>
        <dbReference type="SAM" id="MobiDB-lite"/>
    </source>
</evidence>
<evidence type="ECO:0000259" key="2">
    <source>
        <dbReference type="Pfam" id="PF00241"/>
    </source>
</evidence>
<feature type="compositionally biased region" description="Basic and acidic residues" evidence="1">
    <location>
        <begin position="408"/>
        <end position="437"/>
    </location>
</feature>
<feature type="compositionally biased region" description="Low complexity" evidence="1">
    <location>
        <begin position="231"/>
        <end position="248"/>
    </location>
</feature>
<feature type="region of interest" description="Disordered" evidence="1">
    <location>
        <begin position="833"/>
        <end position="1158"/>
    </location>
</feature>
<feature type="compositionally biased region" description="Polar residues" evidence="1">
    <location>
        <begin position="997"/>
        <end position="1008"/>
    </location>
</feature>